<gene>
    <name evidence="1" type="ORF">CSKR_106233</name>
</gene>
<protein>
    <submittedName>
        <fullName evidence="1">Uncharacterized protein</fullName>
    </submittedName>
</protein>
<reference evidence="1 2" key="2">
    <citation type="journal article" date="2021" name="Genomics">
        <title>High-quality reference genome for Clonorchis sinensis.</title>
        <authorList>
            <person name="Young N.D."/>
            <person name="Stroehlein A.J."/>
            <person name="Kinkar L."/>
            <person name="Wang T."/>
            <person name="Sohn W.M."/>
            <person name="Chang B.C.H."/>
            <person name="Kaur P."/>
            <person name="Weisz D."/>
            <person name="Dudchenko O."/>
            <person name="Aiden E.L."/>
            <person name="Korhonen P.K."/>
            <person name="Gasser R.B."/>
        </authorList>
    </citation>
    <scope>NUCLEOTIDE SEQUENCE [LARGE SCALE GENOMIC DNA]</scope>
    <source>
        <strain evidence="1">Cs-k2</strain>
    </source>
</reference>
<evidence type="ECO:0000313" key="1">
    <source>
        <dbReference type="EMBL" id="KAG5453067.1"/>
    </source>
</evidence>
<name>A0A3R7EU29_CLOSI</name>
<dbReference type="AlphaFoldDB" id="A0A3R7EU29"/>
<dbReference type="InParanoid" id="A0A3R7EU29"/>
<dbReference type="EMBL" id="NIRI02000013">
    <property type="protein sequence ID" value="KAG5453067.1"/>
    <property type="molecule type" value="Genomic_DNA"/>
</dbReference>
<keyword evidence="2" id="KW-1185">Reference proteome</keyword>
<dbReference type="Proteomes" id="UP000286415">
    <property type="component" value="Unassembled WGS sequence"/>
</dbReference>
<organism evidence="1 2">
    <name type="scientific">Clonorchis sinensis</name>
    <name type="common">Chinese liver fluke</name>
    <dbReference type="NCBI Taxonomy" id="79923"/>
    <lineage>
        <taxon>Eukaryota</taxon>
        <taxon>Metazoa</taxon>
        <taxon>Spiralia</taxon>
        <taxon>Lophotrochozoa</taxon>
        <taxon>Platyhelminthes</taxon>
        <taxon>Trematoda</taxon>
        <taxon>Digenea</taxon>
        <taxon>Opisthorchiida</taxon>
        <taxon>Opisthorchiata</taxon>
        <taxon>Opisthorchiidae</taxon>
        <taxon>Clonorchis</taxon>
    </lineage>
</organism>
<comment type="caution">
    <text evidence="1">The sequence shown here is derived from an EMBL/GenBank/DDBJ whole genome shotgun (WGS) entry which is preliminary data.</text>
</comment>
<proteinExistence type="predicted"/>
<reference evidence="1 2" key="1">
    <citation type="journal article" date="2018" name="Biotechnol. Adv.">
        <title>Improved genomic resources and new bioinformatic workflow for the carcinogenic parasite Clonorchis sinensis: Biotechnological implications.</title>
        <authorList>
            <person name="Wang D."/>
            <person name="Korhonen P.K."/>
            <person name="Gasser R.B."/>
            <person name="Young N.D."/>
        </authorList>
    </citation>
    <scope>NUCLEOTIDE SEQUENCE [LARGE SCALE GENOMIC DNA]</scope>
    <source>
        <strain evidence="1">Cs-k2</strain>
    </source>
</reference>
<evidence type="ECO:0000313" key="2">
    <source>
        <dbReference type="Proteomes" id="UP000286415"/>
    </source>
</evidence>
<sequence>MNLMTLRSDVCLDFPCLGLGDLALSQPSCFILAAWQLGTERMLQLNDFKSAVFKIVRNISVQNSATVKVSSFSLMCTHWWVDEYKCRLKGISIFLVSGRSVESELTVTFIRTISNVLYNNVLIVKIWESFSYGTFLVPNCRATRRKHEGWDTARLPKPRQGSREAEVEFEPRTFRSATSSVIVKKVNG</sequence>
<accession>A0A3R7EU29</accession>